<reference evidence="2" key="1">
    <citation type="submission" date="2015-12" db="EMBL/GenBank/DDBJ databases">
        <title>Complete genome sequence of Pandoraea norimbergensis DSM 11628.</title>
        <authorList>
            <person name="Ee R."/>
            <person name="Lim Y.-L."/>
            <person name="Yong D."/>
            <person name="Yin W.-F."/>
            <person name="Chan K.-G."/>
        </authorList>
    </citation>
    <scope>NUCLEOTIDE SEQUENCE [LARGE SCALE GENOMIC DNA]</scope>
    <source>
        <strain evidence="2">DSM 11628</strain>
    </source>
</reference>
<name>A0ABN4JCZ1_9BURK</name>
<dbReference type="EMBL" id="CP013480">
    <property type="protein sequence ID" value="ALS58814.1"/>
    <property type="molecule type" value="Genomic_DNA"/>
</dbReference>
<sequence length="85" mass="9350">MSWRSGSAGAEGEVVMRIERINESGGNPLPSYQEREFVICLILNAQMPILEIDAQPYLMGIQENSEGKSAFTAILILRKPARAGK</sequence>
<keyword evidence="2" id="KW-1185">Reference proteome</keyword>
<evidence type="ECO:0000313" key="1">
    <source>
        <dbReference type="EMBL" id="ALS58814.1"/>
    </source>
</evidence>
<accession>A0ABN4JCZ1</accession>
<evidence type="ECO:0000313" key="2">
    <source>
        <dbReference type="Proteomes" id="UP000060277"/>
    </source>
</evidence>
<gene>
    <name evidence="1" type="ORF">AT302_02465</name>
</gene>
<protein>
    <submittedName>
        <fullName evidence="1">Uncharacterized protein</fullName>
    </submittedName>
</protein>
<organism evidence="1 2">
    <name type="scientific">Pandoraea norimbergensis</name>
    <dbReference type="NCBI Taxonomy" id="93219"/>
    <lineage>
        <taxon>Bacteria</taxon>
        <taxon>Pseudomonadati</taxon>
        <taxon>Pseudomonadota</taxon>
        <taxon>Betaproteobacteria</taxon>
        <taxon>Burkholderiales</taxon>
        <taxon>Burkholderiaceae</taxon>
        <taxon>Pandoraea</taxon>
    </lineage>
</organism>
<dbReference type="Proteomes" id="UP000060277">
    <property type="component" value="Chromosome"/>
</dbReference>
<proteinExistence type="predicted"/>